<dbReference type="Proteomes" id="UP001162972">
    <property type="component" value="Chromosome 2"/>
</dbReference>
<dbReference type="PANTHER" id="PTHR32161">
    <property type="entry name" value="DPP6 N-TERMINAL DOMAIN-LIKE PROTEIN"/>
    <property type="match status" value="1"/>
</dbReference>
<gene>
    <name evidence="1" type="ORF">OIU84_013336</name>
</gene>
<dbReference type="PANTHER" id="PTHR32161:SF8">
    <property type="entry name" value="DPP6 N-TERMINAL DOMAIN-LIKE PROTEIN"/>
    <property type="match status" value="1"/>
</dbReference>
<accession>A0AAD6NUA8</accession>
<sequence>MEKGGLSMKDKPTVSGDYLVYVSTHENPGEPRTSWAAVYATELTTGFTRRLTPHGIADFSPAVSPSGVYTAVASYGEKGWSGEVEELSTDIYIFLTCDGTNRVKVVEHGGWPNWVDESTLYFHRRSVEDNWISVYKATLPSQGPISIESVIVERVTPPGLHAFTPATSPGNNKFIAVATRRPDSDYRHIELFDLVKNEFIQLTRLVSPQTHHLNPFISPDSARVGYHRCRGATSDKKSTPLLLENLKSPVPDISLFRIDGSFPSFAPSGDRIAYVDFPGLYVVNRDGSNRRQGVVYTSAGPTFASESTEVDIISINVDDDLGQINSFKKLTSNGENNAFPAVSPDGKWVVFRSGRSGHKNLYIMDALEGEKGGLYRLTEGPWSDTMSNWSPDGEWIAFASDRENPGSGSFELFLIHPERNWFEEVGSKWVGPGGLTTLVLAPMGNSIVFTSDYGGISAEPISNPHHYQPYGEIFTVKLDGSDLKRLTHNSYEDGTPAWGPTYIKPKDVEWPRYGPQCSFEECYWLNKMPVLRHWAAPWDPTRPQCGSASP</sequence>
<dbReference type="SUPFAM" id="SSF82171">
    <property type="entry name" value="DPP6 N-terminal domain-like"/>
    <property type="match status" value="1"/>
</dbReference>
<dbReference type="FunFam" id="2.120.10.30:FF:000243">
    <property type="entry name" value="DPP6 amino-terminal domain protein"/>
    <property type="match status" value="1"/>
</dbReference>
<dbReference type="SUPFAM" id="SSF69304">
    <property type="entry name" value="Tricorn protease N-terminal domain"/>
    <property type="match status" value="1"/>
</dbReference>
<dbReference type="EMBL" id="JAPFFJ010000017">
    <property type="protein sequence ID" value="KAJ6405355.1"/>
    <property type="molecule type" value="Genomic_DNA"/>
</dbReference>
<dbReference type="Gene3D" id="2.120.10.30">
    <property type="entry name" value="TolB, C-terminal domain"/>
    <property type="match status" value="3"/>
</dbReference>
<reference evidence="1 2" key="1">
    <citation type="journal article" date="2023" name="Int. J. Mol. Sci.">
        <title>De Novo Assembly and Annotation of 11 Diverse Shrub Willow (Salix) Genomes Reveals Novel Gene Organization in Sex-Linked Regions.</title>
        <authorList>
            <person name="Hyden B."/>
            <person name="Feng K."/>
            <person name="Yates T.B."/>
            <person name="Jawdy S."/>
            <person name="Cereghino C."/>
            <person name="Smart L.B."/>
            <person name="Muchero W."/>
        </authorList>
    </citation>
    <scope>NUCLEOTIDE SEQUENCE [LARGE SCALE GENOMIC DNA]</scope>
    <source>
        <tissue evidence="1">Shoot tip</tissue>
    </source>
</reference>
<dbReference type="InterPro" id="IPR011042">
    <property type="entry name" value="6-blade_b-propeller_TolB-like"/>
</dbReference>
<dbReference type="InterPro" id="IPR011659">
    <property type="entry name" value="WD40"/>
</dbReference>
<organism evidence="1 2">
    <name type="scientific">Salix udensis</name>
    <dbReference type="NCBI Taxonomy" id="889485"/>
    <lineage>
        <taxon>Eukaryota</taxon>
        <taxon>Viridiplantae</taxon>
        <taxon>Streptophyta</taxon>
        <taxon>Embryophyta</taxon>
        <taxon>Tracheophyta</taxon>
        <taxon>Spermatophyta</taxon>
        <taxon>Magnoliopsida</taxon>
        <taxon>eudicotyledons</taxon>
        <taxon>Gunneridae</taxon>
        <taxon>Pentapetalae</taxon>
        <taxon>rosids</taxon>
        <taxon>fabids</taxon>
        <taxon>Malpighiales</taxon>
        <taxon>Salicaceae</taxon>
        <taxon>Saliceae</taxon>
        <taxon>Salix</taxon>
    </lineage>
</organism>
<proteinExistence type="predicted"/>
<comment type="caution">
    <text evidence="1">The sequence shown here is derived from an EMBL/GenBank/DDBJ whole genome shotgun (WGS) entry which is preliminary data.</text>
</comment>
<dbReference type="Pfam" id="PF07676">
    <property type="entry name" value="PD40"/>
    <property type="match status" value="2"/>
</dbReference>
<evidence type="ECO:0000313" key="2">
    <source>
        <dbReference type="Proteomes" id="UP001162972"/>
    </source>
</evidence>
<dbReference type="AlphaFoldDB" id="A0AAD6NUA8"/>
<protein>
    <submittedName>
        <fullName evidence="1">Uncharacterized protein</fullName>
    </submittedName>
</protein>
<keyword evidence="2" id="KW-1185">Reference proteome</keyword>
<evidence type="ECO:0000313" key="1">
    <source>
        <dbReference type="EMBL" id="KAJ6405355.1"/>
    </source>
</evidence>
<name>A0AAD6NUA8_9ROSI</name>